<evidence type="ECO:0000256" key="1">
    <source>
        <dbReference type="SAM" id="SignalP"/>
    </source>
</evidence>
<accession>A0ABN7TSP3</accession>
<organism evidence="2 3">
    <name type="scientific">Paenibacillus allorhizosphaerae</name>
    <dbReference type="NCBI Taxonomy" id="2849866"/>
    <lineage>
        <taxon>Bacteria</taxon>
        <taxon>Bacillati</taxon>
        <taxon>Bacillota</taxon>
        <taxon>Bacilli</taxon>
        <taxon>Bacillales</taxon>
        <taxon>Paenibacillaceae</taxon>
        <taxon>Paenibacillus</taxon>
    </lineage>
</organism>
<feature type="chain" id="PRO_5045430020" description="Extracellular solute-binding protein" evidence="1">
    <location>
        <begin position="23"/>
        <end position="432"/>
    </location>
</feature>
<proteinExistence type="predicted"/>
<dbReference type="PANTHER" id="PTHR43649:SF17">
    <property type="entry name" value="ABC TRANSPORTER SOLUTE BINDING PROTEIN-SUGAR TRANSPORT"/>
    <property type="match status" value="1"/>
</dbReference>
<dbReference type="PROSITE" id="PS51257">
    <property type="entry name" value="PROKAR_LIPOPROTEIN"/>
    <property type="match status" value="1"/>
</dbReference>
<keyword evidence="3" id="KW-1185">Reference proteome</keyword>
<comment type="caution">
    <text evidence="2">The sequence shown here is derived from an EMBL/GenBank/DDBJ whole genome shotgun (WGS) entry which is preliminary data.</text>
</comment>
<dbReference type="Proteomes" id="UP000730618">
    <property type="component" value="Unassembled WGS sequence"/>
</dbReference>
<gene>
    <name evidence="2" type="ORF">PAECIP111802_05741</name>
</gene>
<dbReference type="EMBL" id="CAJVCE010000022">
    <property type="protein sequence ID" value="CAG7654330.1"/>
    <property type="molecule type" value="Genomic_DNA"/>
</dbReference>
<keyword evidence="1" id="KW-0732">Signal</keyword>
<dbReference type="PANTHER" id="PTHR43649">
    <property type="entry name" value="ARABINOSE-BINDING PROTEIN-RELATED"/>
    <property type="match status" value="1"/>
</dbReference>
<dbReference type="Pfam" id="PF01547">
    <property type="entry name" value="SBP_bac_1"/>
    <property type="match status" value="1"/>
</dbReference>
<sequence length="432" mass="48033">MNKKLRYAAAIMAAIVVTSGCAKDSKQSGDSQKGAAEKNEPVTLTLYQHSAKLSDEEFKQLVADPVKAKYPHITMQLIRQGPNNNPQNLITAGQFPDMMFAAPSALKEYEKLQIVEDLNPFVKKNSFDLKKFDPHSFSTVNNICGKDRLCALPFSANPGALFFNKDIFNKFGAPYPKDGMTWDDAIEVAKKVSRQSDGVQYIGLNTGQIEWITTQLSTPRIDPKTNLANFLHDDFRLTLQKYKDIQDIPGNRRASSAINNFFKDRDTAMLTYLIGGTIGPLVEMSLKGDVFDWDMVSIPTFKEAPKKSYQSDYHLLVMSSTSKHKEEVFKVMQLLTDTASQTNVSKYARVTSLQDTKIKEVFGEAIPALKGKNIKALTVNEVADVAYHEYDSVVGPILVDAIRKIGEGSKDINTALRDAQEAANKAIQEAKK</sequence>
<reference evidence="2 3" key="1">
    <citation type="submission" date="2021-06" db="EMBL/GenBank/DDBJ databases">
        <authorList>
            <person name="Criscuolo A."/>
        </authorList>
    </citation>
    <scope>NUCLEOTIDE SEQUENCE [LARGE SCALE GENOMIC DNA]</scope>
    <source>
        <strain evidence="3">CIP 111802</strain>
    </source>
</reference>
<protein>
    <recommendedName>
        <fullName evidence="4">Extracellular solute-binding protein</fullName>
    </recommendedName>
</protein>
<evidence type="ECO:0000313" key="2">
    <source>
        <dbReference type="EMBL" id="CAG7654330.1"/>
    </source>
</evidence>
<evidence type="ECO:0000313" key="3">
    <source>
        <dbReference type="Proteomes" id="UP000730618"/>
    </source>
</evidence>
<dbReference type="InterPro" id="IPR006059">
    <property type="entry name" value="SBP"/>
</dbReference>
<dbReference type="InterPro" id="IPR050490">
    <property type="entry name" value="Bact_solute-bd_prot1"/>
</dbReference>
<dbReference type="RefSeq" id="WP_218101947.1">
    <property type="nucleotide sequence ID" value="NZ_CAJVCE010000022.1"/>
</dbReference>
<evidence type="ECO:0008006" key="4">
    <source>
        <dbReference type="Google" id="ProtNLM"/>
    </source>
</evidence>
<name>A0ABN7TSP3_9BACL</name>
<feature type="signal peptide" evidence="1">
    <location>
        <begin position="1"/>
        <end position="22"/>
    </location>
</feature>